<comment type="caution">
    <text evidence="1">The sequence shown here is derived from an EMBL/GenBank/DDBJ whole genome shotgun (WGS) entry which is preliminary data.</text>
</comment>
<accession>X0U6Z8</accession>
<gene>
    <name evidence="1" type="ORF">S01H1_21603</name>
</gene>
<name>X0U6Z8_9ZZZZ</name>
<dbReference type="EMBL" id="BARS01012012">
    <property type="protein sequence ID" value="GAF96137.1"/>
    <property type="molecule type" value="Genomic_DNA"/>
</dbReference>
<dbReference type="AlphaFoldDB" id="X0U6Z8"/>
<proteinExistence type="predicted"/>
<organism evidence="1">
    <name type="scientific">marine sediment metagenome</name>
    <dbReference type="NCBI Taxonomy" id="412755"/>
    <lineage>
        <taxon>unclassified sequences</taxon>
        <taxon>metagenomes</taxon>
        <taxon>ecological metagenomes</taxon>
    </lineage>
</organism>
<evidence type="ECO:0000313" key="1">
    <source>
        <dbReference type="EMBL" id="GAF96137.1"/>
    </source>
</evidence>
<protein>
    <submittedName>
        <fullName evidence="1">Uncharacterized protein</fullName>
    </submittedName>
</protein>
<sequence length="65" mass="7599">MNEKIIECKQLGIDVAREYEYLWNTFKKAFPIATDEDVAKMVSITTGVCHDCYEWKSGCQCWNDE</sequence>
<reference evidence="1" key="1">
    <citation type="journal article" date="2014" name="Front. Microbiol.">
        <title>High frequency of phylogenetically diverse reductive dehalogenase-homologous genes in deep subseafloor sedimentary metagenomes.</title>
        <authorList>
            <person name="Kawai M."/>
            <person name="Futagami T."/>
            <person name="Toyoda A."/>
            <person name="Takaki Y."/>
            <person name="Nishi S."/>
            <person name="Hori S."/>
            <person name="Arai W."/>
            <person name="Tsubouchi T."/>
            <person name="Morono Y."/>
            <person name="Uchiyama I."/>
            <person name="Ito T."/>
            <person name="Fujiyama A."/>
            <person name="Inagaki F."/>
            <person name="Takami H."/>
        </authorList>
    </citation>
    <scope>NUCLEOTIDE SEQUENCE</scope>
    <source>
        <strain evidence="1">Expedition CK06-06</strain>
    </source>
</reference>